<dbReference type="Gene3D" id="1.10.287.10">
    <property type="entry name" value="S15/NS1, RNA-binding"/>
    <property type="match status" value="1"/>
</dbReference>
<evidence type="ECO:0000313" key="7">
    <source>
        <dbReference type="EMBL" id="PWB85514.1"/>
    </source>
</evidence>
<comment type="similarity">
    <text evidence="1 4 5">Belongs to the universal ribosomal protein uS15 family.</text>
</comment>
<dbReference type="AlphaFoldDB" id="A0A315XKF8"/>
<reference evidence="7 8" key="1">
    <citation type="submission" date="2017-03" db="EMBL/GenBank/DDBJ databases">
        <title>Genome sequence of Methanobrevibacter thaueri.</title>
        <authorList>
            <person name="Poehlein A."/>
            <person name="Seedorf H."/>
            <person name="Daniel R."/>
        </authorList>
    </citation>
    <scope>NUCLEOTIDE SEQUENCE [LARGE SCALE GENOMIC DNA]</scope>
    <source>
        <strain evidence="7 8">DSM 11995</strain>
    </source>
</reference>
<comment type="subunit">
    <text evidence="4">Part of the 30S ribosomal subunit.</text>
</comment>
<proteinExistence type="inferred from homology"/>
<dbReference type="EMBL" id="MZGS01000027">
    <property type="protein sequence ID" value="PWB85514.1"/>
    <property type="molecule type" value="Genomic_DNA"/>
</dbReference>
<accession>A0A315XKF8</accession>
<dbReference type="GO" id="GO:0022627">
    <property type="term" value="C:cytosolic small ribosomal subunit"/>
    <property type="evidence" value="ECO:0007669"/>
    <property type="project" value="TreeGrafter"/>
</dbReference>
<dbReference type="PANTHER" id="PTHR11885:SF6">
    <property type="entry name" value="SMALL RIBOSOMAL SUBUNIT PROTEIN US15"/>
    <property type="match status" value="1"/>
</dbReference>
<keyword evidence="8" id="KW-1185">Reference proteome</keyword>
<dbReference type="InterPro" id="IPR009068">
    <property type="entry name" value="uS15_NS1_RNA-bd_sf"/>
</dbReference>
<sequence length="132" mass="15269">MARPEWVTYSDEEIEEMILKFNKEGKSTSEIGIILRDQYGIPSVKDVTGERITQILKRNGQAGEYPEDLMNLIRRAVNIRDHLEENPKDLHSKRGLTIIEARIRRLASYYVSEGALPEGWRYNPREAALLVK</sequence>
<keyword evidence="3 4" id="KW-0687">Ribonucleoprotein</keyword>
<dbReference type="CDD" id="cd00353">
    <property type="entry name" value="Ribosomal_S15p_S13e"/>
    <property type="match status" value="1"/>
</dbReference>
<protein>
    <recommendedName>
        <fullName evidence="4">Small ribosomal subunit protein uS15</fullName>
    </recommendedName>
</protein>
<dbReference type="InterPro" id="IPR023029">
    <property type="entry name" value="Ribosomal_uS15_arc_euk"/>
</dbReference>
<comment type="caution">
    <text evidence="7">The sequence shown here is derived from an EMBL/GenBank/DDBJ whole genome shotgun (WGS) entry which is preliminary data.</text>
</comment>
<dbReference type="SMART" id="SM01386">
    <property type="entry name" value="Ribosomal_S13_N"/>
    <property type="match status" value="1"/>
</dbReference>
<dbReference type="FunFam" id="1.10.287.10:FF:000003">
    <property type="entry name" value="40S ribosomal protein S13"/>
    <property type="match status" value="1"/>
</dbReference>
<dbReference type="HAMAP" id="MF_01343_A">
    <property type="entry name" value="Ribosomal_uS15_A"/>
    <property type="match status" value="1"/>
</dbReference>
<dbReference type="SUPFAM" id="SSF47060">
    <property type="entry name" value="S15/NS1 RNA-binding domain"/>
    <property type="match status" value="1"/>
</dbReference>
<feature type="domain" description="Small ribosomal subunit protein uS15 N-terminal" evidence="6">
    <location>
        <begin position="1"/>
        <end position="41"/>
    </location>
</feature>
<dbReference type="InterPro" id="IPR012606">
    <property type="entry name" value="Ribosomal_uS15_N"/>
</dbReference>
<dbReference type="RefSeq" id="WP_116592684.1">
    <property type="nucleotide sequence ID" value="NZ_JBGUNC010000070.1"/>
</dbReference>
<evidence type="ECO:0000256" key="3">
    <source>
        <dbReference type="ARBA" id="ARBA00023274"/>
    </source>
</evidence>
<dbReference type="PANTHER" id="PTHR11885">
    <property type="entry name" value="RIBOSOMAL PROTEIN S15P/S13E"/>
    <property type="match status" value="1"/>
</dbReference>
<dbReference type="GO" id="GO:0006412">
    <property type="term" value="P:translation"/>
    <property type="evidence" value="ECO:0007669"/>
    <property type="project" value="UniProtKB-UniRule"/>
</dbReference>
<evidence type="ECO:0000256" key="1">
    <source>
        <dbReference type="ARBA" id="ARBA00008434"/>
    </source>
</evidence>
<dbReference type="Proteomes" id="UP000251717">
    <property type="component" value="Unassembled WGS sequence"/>
</dbReference>
<evidence type="ECO:0000256" key="2">
    <source>
        <dbReference type="ARBA" id="ARBA00022980"/>
    </source>
</evidence>
<dbReference type="NCBIfam" id="NF006331">
    <property type="entry name" value="PRK08561.1"/>
    <property type="match status" value="1"/>
</dbReference>
<dbReference type="SMART" id="SM01387">
    <property type="entry name" value="Ribosomal_S15"/>
    <property type="match status" value="1"/>
</dbReference>
<dbReference type="Pfam" id="PF00312">
    <property type="entry name" value="Ribosomal_S15"/>
    <property type="match status" value="1"/>
</dbReference>
<dbReference type="PROSITE" id="PS00362">
    <property type="entry name" value="RIBOSOMAL_S15"/>
    <property type="match status" value="1"/>
</dbReference>
<evidence type="ECO:0000256" key="4">
    <source>
        <dbReference type="HAMAP-Rule" id="MF_01343"/>
    </source>
</evidence>
<dbReference type="Pfam" id="PF08069">
    <property type="entry name" value="Ribosomal_S13_N"/>
    <property type="match status" value="1"/>
</dbReference>
<dbReference type="Gene3D" id="4.10.860.130">
    <property type="match status" value="1"/>
</dbReference>
<gene>
    <name evidence="7" type="primary">rpsO</name>
    <name evidence="4" type="synonym">rps15</name>
    <name evidence="7" type="ORF">MBBTH_17780</name>
</gene>
<evidence type="ECO:0000259" key="6">
    <source>
        <dbReference type="SMART" id="SM01386"/>
    </source>
</evidence>
<evidence type="ECO:0000256" key="5">
    <source>
        <dbReference type="RuleBase" id="RU003919"/>
    </source>
</evidence>
<organism evidence="7 8">
    <name type="scientific">Methanobrevibacter thaueri</name>
    <dbReference type="NCBI Taxonomy" id="190975"/>
    <lineage>
        <taxon>Archaea</taxon>
        <taxon>Methanobacteriati</taxon>
        <taxon>Methanobacteriota</taxon>
        <taxon>Methanomada group</taxon>
        <taxon>Methanobacteria</taxon>
        <taxon>Methanobacteriales</taxon>
        <taxon>Methanobacteriaceae</taxon>
        <taxon>Methanobrevibacter</taxon>
    </lineage>
</organism>
<dbReference type="GO" id="GO:0070181">
    <property type="term" value="F:small ribosomal subunit rRNA binding"/>
    <property type="evidence" value="ECO:0007669"/>
    <property type="project" value="TreeGrafter"/>
</dbReference>
<evidence type="ECO:0000313" key="8">
    <source>
        <dbReference type="Proteomes" id="UP000251717"/>
    </source>
</evidence>
<name>A0A315XKF8_9EURY</name>
<dbReference type="InterPro" id="IPR000589">
    <property type="entry name" value="Ribosomal_uS15"/>
</dbReference>
<keyword evidence="2 4" id="KW-0689">Ribosomal protein</keyword>
<dbReference type="GO" id="GO:0003735">
    <property type="term" value="F:structural constituent of ribosome"/>
    <property type="evidence" value="ECO:0007669"/>
    <property type="project" value="InterPro"/>
</dbReference>
<dbReference type="OrthoDB" id="6533at2157"/>